<organism evidence="2 3">
    <name type="scientific">Cyphellophora attinorum</name>
    <dbReference type="NCBI Taxonomy" id="1664694"/>
    <lineage>
        <taxon>Eukaryota</taxon>
        <taxon>Fungi</taxon>
        <taxon>Dikarya</taxon>
        <taxon>Ascomycota</taxon>
        <taxon>Pezizomycotina</taxon>
        <taxon>Eurotiomycetes</taxon>
        <taxon>Chaetothyriomycetidae</taxon>
        <taxon>Chaetothyriales</taxon>
        <taxon>Cyphellophoraceae</taxon>
        <taxon>Cyphellophora</taxon>
    </lineage>
</organism>
<feature type="compositionally biased region" description="Polar residues" evidence="1">
    <location>
        <begin position="1"/>
        <end position="11"/>
    </location>
</feature>
<feature type="region of interest" description="Disordered" evidence="1">
    <location>
        <begin position="1"/>
        <end position="46"/>
    </location>
</feature>
<dbReference type="InterPro" id="IPR021833">
    <property type="entry name" value="DUF3425"/>
</dbReference>
<dbReference type="EMBL" id="LFJN01000017">
    <property type="protein sequence ID" value="KPI38913.1"/>
    <property type="molecule type" value="Genomic_DNA"/>
</dbReference>
<keyword evidence="3" id="KW-1185">Reference proteome</keyword>
<evidence type="ECO:0000313" key="2">
    <source>
        <dbReference type="EMBL" id="KPI38913.1"/>
    </source>
</evidence>
<dbReference type="PANTHER" id="PTHR37012">
    <property type="entry name" value="B-ZIP TRANSCRIPTION FACTOR (EUROFUNG)-RELATED"/>
    <property type="match status" value="1"/>
</dbReference>
<dbReference type="VEuPathDB" id="FungiDB:AB675_5918"/>
<dbReference type="CDD" id="cd14688">
    <property type="entry name" value="bZIP_YAP"/>
    <property type="match status" value="1"/>
</dbReference>
<feature type="compositionally biased region" description="Basic and acidic residues" evidence="1">
    <location>
        <begin position="33"/>
        <end position="46"/>
    </location>
</feature>
<dbReference type="AlphaFoldDB" id="A0A0N1H2T3"/>
<feature type="compositionally biased region" description="Low complexity" evidence="1">
    <location>
        <begin position="152"/>
        <end position="170"/>
    </location>
</feature>
<dbReference type="RefSeq" id="XP_017998876.1">
    <property type="nucleotide sequence ID" value="XM_018146167.1"/>
</dbReference>
<evidence type="ECO:0008006" key="4">
    <source>
        <dbReference type="Google" id="ProtNLM"/>
    </source>
</evidence>
<reference evidence="2 3" key="1">
    <citation type="submission" date="2015-06" db="EMBL/GenBank/DDBJ databases">
        <title>Draft genome of the ant-associated black yeast Phialophora attae CBS 131958.</title>
        <authorList>
            <person name="Moreno L.F."/>
            <person name="Stielow B.J."/>
            <person name="de Hoog S."/>
            <person name="Vicente V.A."/>
            <person name="Weiss V.A."/>
            <person name="de Vries M."/>
            <person name="Cruz L.M."/>
            <person name="Souza E.M."/>
        </authorList>
    </citation>
    <scope>NUCLEOTIDE SEQUENCE [LARGE SCALE GENOMIC DNA]</scope>
    <source>
        <strain evidence="2 3">CBS 131958</strain>
    </source>
</reference>
<accession>A0A0N1H2T3</accession>
<comment type="caution">
    <text evidence="2">The sequence shown here is derived from an EMBL/GenBank/DDBJ whole genome shotgun (WGS) entry which is preliminary data.</text>
</comment>
<proteinExistence type="predicted"/>
<evidence type="ECO:0000313" key="3">
    <source>
        <dbReference type="Proteomes" id="UP000038010"/>
    </source>
</evidence>
<sequence length="513" mass="58265">MPSQQPKQEGSSPGHDILSSTNNEVSARRLKKREIDRKCQRQARERTRSRIAYLESLVENLQQPDGDERSASLLKRLSEVEKERDVLAHTLKGVQKAVYGLEGATDKYGKNDVSEVDMNAIDFGPASLVRNSSLTDTGSPTSPVLPEAEVMASDGQRSSQQASRQLSISAKSETPAAKPSVDLPVKIQNDACDSCRDPTSTSSSRGSFWRYANVTLMENYRRISPIMPEEDALDEDIPVRVVLGSWDEVASQIELPASWKIMRRIDEHMFTKTEPKERLATMYMLHTMLQYHRDPTAERRAKLPPWYLQRPSQSKPHAYAINYFVWPGVRERFVHEQHKYCGNLFAQMFQTCLQILWPYDFRDCFMQNWETGAYEFSPNFRTAIHDISKWTMRPEFFRPFPDLRCDIPSAWTSPTSTSNAFQMQLAGHSDTGRSIRQMHASLQQQAQQIQQISRTNSDKVANGLGSGSHDVNSVPAMSMAEAWLPGTAMVGWNDNSAYSQAFMDHTLQPQWTT</sequence>
<feature type="compositionally biased region" description="Polar residues" evidence="1">
    <location>
        <begin position="131"/>
        <end position="142"/>
    </location>
</feature>
<dbReference type="Pfam" id="PF11905">
    <property type="entry name" value="DUF3425"/>
    <property type="match status" value="1"/>
</dbReference>
<dbReference type="PANTHER" id="PTHR37012:SF7">
    <property type="entry name" value="B-ZIP TRANSCRIPTION FACTOR (EUROFUNG)-RELATED"/>
    <property type="match status" value="1"/>
</dbReference>
<dbReference type="Proteomes" id="UP000038010">
    <property type="component" value="Unassembled WGS sequence"/>
</dbReference>
<dbReference type="OrthoDB" id="5086080at2759"/>
<protein>
    <recommendedName>
        <fullName evidence="4">BZIP domain-containing protein</fullName>
    </recommendedName>
</protein>
<evidence type="ECO:0000256" key="1">
    <source>
        <dbReference type="SAM" id="MobiDB-lite"/>
    </source>
</evidence>
<dbReference type="GeneID" id="28738047"/>
<gene>
    <name evidence="2" type="ORF">AB675_5918</name>
</gene>
<feature type="region of interest" description="Disordered" evidence="1">
    <location>
        <begin position="131"/>
        <end position="179"/>
    </location>
</feature>
<name>A0A0N1H2T3_9EURO</name>